<feature type="signal peptide" evidence="1">
    <location>
        <begin position="1"/>
        <end position="22"/>
    </location>
</feature>
<feature type="chain" id="PRO_5036492316" evidence="1">
    <location>
        <begin position="23"/>
        <end position="473"/>
    </location>
</feature>
<dbReference type="HOGENOM" id="CLU_044398_0_0_1"/>
<gene>
    <name evidence="2" type="ORF">AAEL801183</name>
    <name evidence="2" type="ORF">AaeL_AAEL017252</name>
</gene>
<dbReference type="AlphaFoldDB" id="A0A1S4G692"/>
<name>A0A1S4G692_AEDAE</name>
<evidence type="ECO:0000313" key="2">
    <source>
        <dbReference type="EMBL" id="EJY57480.1"/>
    </source>
</evidence>
<dbReference type="Proteomes" id="UP000682892">
    <property type="component" value="Unassembled WGS sequence"/>
</dbReference>
<dbReference type="PROSITE" id="PS51257">
    <property type="entry name" value="PROKAR_LIPOPROTEIN"/>
    <property type="match status" value="1"/>
</dbReference>
<evidence type="ECO:0000256" key="1">
    <source>
        <dbReference type="SAM" id="SignalP"/>
    </source>
</evidence>
<sequence>MARSVVGVLLIVFGLLSGACRADFGIAVTIPNLRERVADAIGTRLTRLLAANSTITVDIDSDVTGNLDAVVAITNSINASLSQIYDVTREAVSDNNTNSIVLFSGLFGNITAATLDLVSAATVARAFQTTVNSATYNAILGNVTLLQEQACGLILVFSKFAIAVDNVQLSKVPITSDNVSKIVKPCIVDHLVVSLRSITAAIDNLADMFTYIIREKSAIVNQVRSLDSSSNVAFQALSRQASLYSSSISDVLKETIANVNSWASSIASAVAPINDLFATSFSFAPDTDTWRNITSIFLDLQTTVLQNLVNQTSVSAGALYNVSRDIVYATFTNGSEFVGSCSWKYSSQLIQAPVQVNRLSDCLTAETGNVLNLSPMLTPLLEQQQKDLTSITSQQLSTCTSSSGACTAVYVEAFDKLNSQTPMLLDGAQRILRKEADIMLARFRTCTEATTADILDNVQIIFTGFENCLGVGQ</sequence>
<dbReference type="EMBL" id="CH477269">
    <property type="protein sequence ID" value="EJY57480.1"/>
    <property type="molecule type" value="Genomic_DNA"/>
</dbReference>
<reference evidence="2" key="1">
    <citation type="submission" date="2005-10" db="EMBL/GenBank/DDBJ databases">
        <authorList>
            <person name="Loftus B.J."/>
            <person name="Nene V.M."/>
            <person name="Hannick L.I."/>
            <person name="Bidwell S."/>
            <person name="Haas B."/>
            <person name="Amedeo P."/>
            <person name="Orvis J."/>
            <person name="Wortman J.R."/>
            <person name="White O.R."/>
            <person name="Salzberg S."/>
            <person name="Shumway M."/>
            <person name="Koo H."/>
            <person name="Zhao Y."/>
            <person name="Holmes M."/>
            <person name="Miller J."/>
            <person name="Schatz M."/>
            <person name="Pop M."/>
            <person name="Pai G."/>
            <person name="Utterback T."/>
            <person name="Rogers Y.-H."/>
            <person name="Kravitz S."/>
            <person name="Fraser C.M."/>
        </authorList>
    </citation>
    <scope>NUCLEOTIDE SEQUENCE</scope>
    <source>
        <strain evidence="2">Liverpool</strain>
    </source>
</reference>
<keyword evidence="1" id="KW-0732">Signal</keyword>
<reference evidence="2" key="2">
    <citation type="journal article" date="2007" name="Science">
        <title>Genome sequence of Aedes aegypti, a major arbovirus vector.</title>
        <authorList>
            <person name="Nene V."/>
            <person name="Wortman J.R."/>
            <person name="Lawson D."/>
            <person name="Haas B."/>
            <person name="Kodira C."/>
            <person name="Tu Z.J."/>
            <person name="Loftus B."/>
            <person name="Xi Z."/>
            <person name="Megy K."/>
            <person name="Grabherr M."/>
            <person name="Ren Q."/>
            <person name="Zdobnov E.M."/>
            <person name="Lobo N.F."/>
            <person name="Campbell K.S."/>
            <person name="Brown S.E."/>
            <person name="Bonaldo M.F."/>
            <person name="Zhu J."/>
            <person name="Sinkins S.P."/>
            <person name="Hogenkamp D.G."/>
            <person name="Amedeo P."/>
            <person name="Arensburger P."/>
            <person name="Atkinson P.W."/>
            <person name="Bidwell S."/>
            <person name="Biedler J."/>
            <person name="Birney E."/>
            <person name="Bruggner R.V."/>
            <person name="Costas J."/>
            <person name="Coy M.R."/>
            <person name="Crabtree J."/>
            <person name="Crawford M."/>
            <person name="Debruyn B."/>
            <person name="Decaprio D."/>
            <person name="Eiglmeier K."/>
            <person name="Eisenstadt E."/>
            <person name="El-Dorry H."/>
            <person name="Gelbart W.M."/>
            <person name="Gomes S.L."/>
            <person name="Hammond M."/>
            <person name="Hannick L.I."/>
            <person name="Hogan J.R."/>
            <person name="Holmes M.H."/>
            <person name="Jaffe D."/>
            <person name="Johnston J.S."/>
            <person name="Kennedy R.C."/>
            <person name="Koo H."/>
            <person name="Kravitz S."/>
            <person name="Kriventseva E.V."/>
            <person name="Kulp D."/>
            <person name="Labutti K."/>
            <person name="Lee E."/>
            <person name="Li S."/>
            <person name="Lovin D.D."/>
            <person name="Mao C."/>
            <person name="Mauceli E."/>
            <person name="Menck C.F."/>
            <person name="Miller J.R."/>
            <person name="Montgomery P."/>
            <person name="Mori A."/>
            <person name="Nascimento A.L."/>
            <person name="Naveira H.F."/>
            <person name="Nusbaum C."/>
            <person name="O'leary S."/>
            <person name="Orvis J."/>
            <person name="Pertea M."/>
            <person name="Quesneville H."/>
            <person name="Reidenbach K.R."/>
            <person name="Rogers Y.H."/>
            <person name="Roth C.W."/>
            <person name="Schneider J.R."/>
            <person name="Schatz M."/>
            <person name="Shumway M."/>
            <person name="Stanke M."/>
            <person name="Stinson E.O."/>
            <person name="Tubio J.M."/>
            <person name="Vanzee J.P."/>
            <person name="Verjovski-Almeida S."/>
            <person name="Werner D."/>
            <person name="White O."/>
            <person name="Wyder S."/>
            <person name="Zeng Q."/>
            <person name="Zhao Q."/>
            <person name="Zhao Y."/>
            <person name="Hill C.A."/>
            <person name="Raikhel A.S."/>
            <person name="Soares M.B."/>
            <person name="Knudson D.L."/>
            <person name="Lee N.H."/>
            <person name="Galagan J."/>
            <person name="Salzberg S.L."/>
            <person name="Paulsen I.T."/>
            <person name="Dimopoulos G."/>
            <person name="Collins F.H."/>
            <person name="Birren B."/>
            <person name="Fraser-Liggett C.M."/>
            <person name="Severson D.W."/>
        </authorList>
    </citation>
    <scope>NUCLEOTIDE SEQUENCE [LARGE SCALE GENOMIC DNA]</scope>
    <source>
        <strain evidence="2">Liverpool</strain>
    </source>
</reference>
<dbReference type="OrthoDB" id="7737232at2759"/>
<reference evidence="2" key="3">
    <citation type="submission" date="2012-09" db="EMBL/GenBank/DDBJ databases">
        <authorList>
            <consortium name="VectorBase"/>
        </authorList>
    </citation>
    <scope>NUCLEOTIDE SEQUENCE</scope>
    <source>
        <strain evidence="2">Liverpool</strain>
    </source>
</reference>
<dbReference type="GeneID" id="23687672"/>
<evidence type="ECO:0000313" key="3">
    <source>
        <dbReference type="Proteomes" id="UP000682892"/>
    </source>
</evidence>
<accession>A0A1S4G692</accession>
<protein>
    <submittedName>
        <fullName evidence="2">AAEL017252-PA</fullName>
    </submittedName>
</protein>
<proteinExistence type="predicted"/>
<dbReference type="KEGG" id="aag:23687672"/>
<organism evidence="2 3">
    <name type="scientific">Aedes aegypti</name>
    <name type="common">Yellowfever mosquito</name>
    <name type="synonym">Culex aegypti</name>
    <dbReference type="NCBI Taxonomy" id="7159"/>
    <lineage>
        <taxon>Eukaryota</taxon>
        <taxon>Metazoa</taxon>
        <taxon>Ecdysozoa</taxon>
        <taxon>Arthropoda</taxon>
        <taxon>Hexapoda</taxon>
        <taxon>Insecta</taxon>
        <taxon>Pterygota</taxon>
        <taxon>Neoptera</taxon>
        <taxon>Endopterygota</taxon>
        <taxon>Diptera</taxon>
        <taxon>Nematocera</taxon>
        <taxon>Culicoidea</taxon>
        <taxon>Culicidae</taxon>
        <taxon>Culicinae</taxon>
        <taxon>Aedini</taxon>
        <taxon>Aedes</taxon>
        <taxon>Stegomyia</taxon>
    </lineage>
</organism>